<evidence type="ECO:0000256" key="3">
    <source>
        <dbReference type="SAM" id="Phobius"/>
    </source>
</evidence>
<keyword evidence="3" id="KW-1133">Transmembrane helix</keyword>
<dbReference type="AlphaFoldDB" id="A0A3P2RB73"/>
<dbReference type="GO" id="GO:0009986">
    <property type="term" value="C:cell surface"/>
    <property type="evidence" value="ECO:0007669"/>
    <property type="project" value="UniProtKB-SubCell"/>
</dbReference>
<dbReference type="GO" id="GO:0030420">
    <property type="term" value="P:establishment of competence for transformation"/>
    <property type="evidence" value="ECO:0007669"/>
    <property type="project" value="UniProtKB-KW"/>
</dbReference>
<sequence length="128" mass="15158">MYRRPIWRVYFTDLSKFRGAFLMKTLFKLKQRAGFTLIEVITTIFIMSLLMILVLPNVHRIRQFAERKQSEAFSHHVQNQIDLFKGQYPGYEVTLPNLLEHGFMSKAQVDQFGREKLTLHGDQVKRPD</sequence>
<dbReference type="OrthoDB" id="2149619at2"/>
<gene>
    <name evidence="4" type="ORF">D3P96_04935</name>
</gene>
<comment type="subcellular location">
    <subcellularLocation>
        <location evidence="1">Cell surface</location>
    </subcellularLocation>
</comment>
<protein>
    <submittedName>
        <fullName evidence="4">Prepilin-type N-terminal cleavage/methylation domain-containing protein</fullName>
    </submittedName>
</protein>
<keyword evidence="3" id="KW-0472">Membrane</keyword>
<evidence type="ECO:0000256" key="1">
    <source>
        <dbReference type="ARBA" id="ARBA00004241"/>
    </source>
</evidence>
<reference evidence="4 5" key="1">
    <citation type="submission" date="2018-10" db="EMBL/GenBank/DDBJ databases">
        <title>Draft genome sequence of Weissella viridescens UCO-SMC3.</title>
        <authorList>
            <person name="Garcia-Cancino A."/>
            <person name="Espinoza-Monje M."/>
            <person name="Albarracin L."/>
            <person name="Garcia-Castillo V."/>
            <person name="Campos-Martin J."/>
            <person name="Nakano Y."/>
            <person name="Guitierrez-Zamorano C."/>
            <person name="Ikeda-Ohtsubo W."/>
            <person name="Morita H."/>
            <person name="Kitazawa H."/>
            <person name="Villena J."/>
        </authorList>
    </citation>
    <scope>NUCLEOTIDE SEQUENCE [LARGE SCALE GENOMIC DNA]</scope>
    <source>
        <strain evidence="4 5">UCO-SMC3</strain>
    </source>
</reference>
<feature type="transmembrane region" description="Helical" evidence="3">
    <location>
        <begin position="33"/>
        <end position="55"/>
    </location>
</feature>
<evidence type="ECO:0000256" key="2">
    <source>
        <dbReference type="ARBA" id="ARBA00023287"/>
    </source>
</evidence>
<organism evidence="4 5">
    <name type="scientific">Weissella viridescens</name>
    <name type="common">Lactobacillus viridescens</name>
    <dbReference type="NCBI Taxonomy" id="1629"/>
    <lineage>
        <taxon>Bacteria</taxon>
        <taxon>Bacillati</taxon>
        <taxon>Bacillota</taxon>
        <taxon>Bacilli</taxon>
        <taxon>Lactobacillales</taxon>
        <taxon>Lactobacillaceae</taxon>
        <taxon>Weissella</taxon>
    </lineage>
</organism>
<dbReference type="Pfam" id="PF07963">
    <property type="entry name" value="N_methyl"/>
    <property type="match status" value="1"/>
</dbReference>
<comment type="caution">
    <text evidence="4">The sequence shown here is derived from an EMBL/GenBank/DDBJ whole genome shotgun (WGS) entry which is preliminary data.</text>
</comment>
<keyword evidence="2" id="KW-0178">Competence</keyword>
<dbReference type="PROSITE" id="PS00409">
    <property type="entry name" value="PROKAR_NTER_METHYL"/>
    <property type="match status" value="1"/>
</dbReference>
<evidence type="ECO:0000313" key="5">
    <source>
        <dbReference type="Proteomes" id="UP000275836"/>
    </source>
</evidence>
<dbReference type="NCBIfam" id="TIGR02532">
    <property type="entry name" value="IV_pilin_GFxxxE"/>
    <property type="match status" value="1"/>
</dbReference>
<name>A0A3P2RB73_WEIVI</name>
<dbReference type="InterPro" id="IPR045584">
    <property type="entry name" value="Pilin-like"/>
</dbReference>
<dbReference type="SUPFAM" id="SSF54523">
    <property type="entry name" value="Pili subunits"/>
    <property type="match status" value="1"/>
</dbReference>
<evidence type="ECO:0000313" key="4">
    <source>
        <dbReference type="EMBL" id="RRG18007.1"/>
    </source>
</evidence>
<proteinExistence type="predicted"/>
<dbReference type="Proteomes" id="UP000275836">
    <property type="component" value="Unassembled WGS sequence"/>
</dbReference>
<accession>A0A3P2RB73</accession>
<keyword evidence="3" id="KW-0812">Transmembrane</keyword>
<dbReference type="EMBL" id="RHGY01000004">
    <property type="protein sequence ID" value="RRG18007.1"/>
    <property type="molecule type" value="Genomic_DNA"/>
</dbReference>
<dbReference type="InterPro" id="IPR012902">
    <property type="entry name" value="N_methyl_site"/>
</dbReference>